<keyword evidence="1" id="KW-0472">Membrane</keyword>
<keyword evidence="1" id="KW-0812">Transmembrane</keyword>
<evidence type="ECO:0000313" key="3">
    <source>
        <dbReference type="Proteomes" id="UP000578352"/>
    </source>
</evidence>
<dbReference type="EMBL" id="JACCFL010000001">
    <property type="protein sequence ID" value="NYJ22119.1"/>
    <property type="molecule type" value="Genomic_DNA"/>
</dbReference>
<accession>A0A853CP78</accession>
<feature type="transmembrane region" description="Helical" evidence="1">
    <location>
        <begin position="45"/>
        <end position="63"/>
    </location>
</feature>
<dbReference type="AlphaFoldDB" id="A0A853CP78"/>
<protein>
    <submittedName>
        <fullName evidence="2">Uncharacterized protein</fullName>
    </submittedName>
</protein>
<name>A0A853CP78_9MICO</name>
<sequence length="203" mass="21772">MDDQELDRRLALGDPARSNPASLDVVIDEVFAQPTTARRVRRKRVIIGVTAGVIVLGGALAAFTDLDTYLLSVPPFETLDEGTVRTAEGLSYIPVGPTDHGEQCKIWVDFGGLTPEQTTAVNSYWSHADPAEFAARVNARIQAFPASDATEGDAKQAQLLDDFGRIVPGLTWGTPPPGHPWAAGEPHLTSFSTVCSDDMKASQ</sequence>
<organism evidence="2 3">
    <name type="scientific">Leifsonia shinshuensis</name>
    <dbReference type="NCBI Taxonomy" id="150026"/>
    <lineage>
        <taxon>Bacteria</taxon>
        <taxon>Bacillati</taxon>
        <taxon>Actinomycetota</taxon>
        <taxon>Actinomycetes</taxon>
        <taxon>Micrococcales</taxon>
        <taxon>Microbacteriaceae</taxon>
        <taxon>Leifsonia</taxon>
    </lineage>
</organism>
<keyword evidence="1" id="KW-1133">Transmembrane helix</keyword>
<comment type="caution">
    <text evidence="2">The sequence shown here is derived from an EMBL/GenBank/DDBJ whole genome shotgun (WGS) entry which is preliminary data.</text>
</comment>
<reference evidence="2 3" key="1">
    <citation type="submission" date="2020-07" db="EMBL/GenBank/DDBJ databases">
        <title>Sequencing the genomes of 1000 actinobacteria strains.</title>
        <authorList>
            <person name="Klenk H.-P."/>
        </authorList>
    </citation>
    <scope>NUCLEOTIDE SEQUENCE [LARGE SCALE GENOMIC DNA]</scope>
    <source>
        <strain evidence="2 3">DSM 15165</strain>
    </source>
</reference>
<dbReference type="RefSeq" id="WP_179604204.1">
    <property type="nucleotide sequence ID" value="NZ_BAABEH010000001.1"/>
</dbReference>
<proteinExistence type="predicted"/>
<evidence type="ECO:0000256" key="1">
    <source>
        <dbReference type="SAM" id="Phobius"/>
    </source>
</evidence>
<gene>
    <name evidence="2" type="ORF">HNR13_000406</name>
</gene>
<evidence type="ECO:0000313" key="2">
    <source>
        <dbReference type="EMBL" id="NYJ22119.1"/>
    </source>
</evidence>
<dbReference type="Proteomes" id="UP000578352">
    <property type="component" value="Unassembled WGS sequence"/>
</dbReference>